<keyword evidence="1" id="KW-1133">Transmembrane helix</keyword>
<sequence>MLSNHPFIAVLVAVVFLLGLILWLRLQAFVALLVGALFFAVIVGMPMGEITDTVVSGMGSSLGLVSILIGLGAIFGILLEHSGGAQILAKRMIATFGEKNASWALVVAGFLISIPVFLDVALVILAPLLLALARTQKKPMLAFGLPLLAGMAVTHAFVPPTPGPIIVAQNIGAELGWVILFGAIVGLPAAALAGPIWAKWIVPRMNLAIPEPRTEEEKDEEGDPVSFGLVLALIGIPIALIVSSAVTDTVLGKVDRAAWHETLAFVGHPIVALLIVTLLSMYLLGTRRGVDREELMHLATKALGPAGIIILVTGAGGVFKQVLVDSGAGEALAREMAGTAIGPITLAWLLATVVRVTQGSATVSMIAASALMAPLLEPMKMGQADLALVVVAIAAGATTLSHVNDSGFWLISRYLRITEKETLRSWSVATVIISLVGWLGALVLSLVV</sequence>
<keyword evidence="1" id="KW-0812">Transmembrane</keyword>
<keyword evidence="1" id="KW-0472">Membrane</keyword>
<feature type="transmembrane region" description="Helical" evidence="1">
    <location>
        <begin position="178"/>
        <end position="198"/>
    </location>
</feature>
<feature type="transmembrane region" description="Helical" evidence="1">
    <location>
        <begin position="29"/>
        <end position="48"/>
    </location>
</feature>
<feature type="transmembrane region" description="Helical" evidence="1">
    <location>
        <begin position="139"/>
        <end position="158"/>
    </location>
</feature>
<feature type="transmembrane region" description="Helical" evidence="1">
    <location>
        <begin position="423"/>
        <end position="447"/>
    </location>
</feature>
<dbReference type="PANTHER" id="PTHR30354:SF25">
    <property type="entry name" value="INNER MEMBRANE PERMEASE YGBN"/>
    <property type="match status" value="1"/>
</dbReference>
<feature type="transmembrane region" description="Helical" evidence="1">
    <location>
        <begin position="60"/>
        <end position="79"/>
    </location>
</feature>
<dbReference type="PANTHER" id="PTHR30354">
    <property type="entry name" value="GNT FAMILY GLUCONATE TRANSPORTER"/>
    <property type="match status" value="1"/>
</dbReference>
<dbReference type="InterPro" id="IPR003474">
    <property type="entry name" value="Glcn_transporter"/>
</dbReference>
<comment type="caution">
    <text evidence="2">The sequence shown here is derived from an EMBL/GenBank/DDBJ whole genome shotgun (WGS) entry which is preliminary data.</text>
</comment>
<evidence type="ECO:0000313" key="3">
    <source>
        <dbReference type="Proteomes" id="UP000644507"/>
    </source>
</evidence>
<dbReference type="NCBIfam" id="TIGR00791">
    <property type="entry name" value="gntP"/>
    <property type="match status" value="1"/>
</dbReference>
<protein>
    <submittedName>
        <fullName evidence="2">Gluconate transporter</fullName>
    </submittedName>
</protein>
<feature type="transmembrane region" description="Helical" evidence="1">
    <location>
        <begin position="100"/>
        <end position="133"/>
    </location>
</feature>
<feature type="transmembrane region" description="Helical" evidence="1">
    <location>
        <begin position="336"/>
        <end position="354"/>
    </location>
</feature>
<accession>A0A918TI86</accession>
<feature type="transmembrane region" description="Helical" evidence="1">
    <location>
        <begin position="6"/>
        <end position="24"/>
    </location>
</feature>
<keyword evidence="3" id="KW-1185">Reference proteome</keyword>
<name>A0A918TI86_9BACT</name>
<reference evidence="2" key="1">
    <citation type="journal article" date="2014" name="Int. J. Syst. Evol. Microbiol.">
        <title>Complete genome sequence of Corynebacterium casei LMG S-19264T (=DSM 44701T), isolated from a smear-ripened cheese.</title>
        <authorList>
            <consortium name="US DOE Joint Genome Institute (JGI-PGF)"/>
            <person name="Walter F."/>
            <person name="Albersmeier A."/>
            <person name="Kalinowski J."/>
            <person name="Ruckert C."/>
        </authorList>
    </citation>
    <scope>NUCLEOTIDE SEQUENCE</scope>
    <source>
        <strain evidence="2">KCTC 12988</strain>
    </source>
</reference>
<dbReference type="EMBL" id="BMXI01000005">
    <property type="protein sequence ID" value="GHC49233.1"/>
    <property type="molecule type" value="Genomic_DNA"/>
</dbReference>
<feature type="transmembrane region" description="Helical" evidence="1">
    <location>
        <begin position="227"/>
        <end position="251"/>
    </location>
</feature>
<dbReference type="Pfam" id="PF02447">
    <property type="entry name" value="GntP_permease"/>
    <property type="match status" value="1"/>
</dbReference>
<dbReference type="Proteomes" id="UP000644507">
    <property type="component" value="Unassembled WGS sequence"/>
</dbReference>
<evidence type="ECO:0000256" key="1">
    <source>
        <dbReference type="SAM" id="Phobius"/>
    </source>
</evidence>
<gene>
    <name evidence="2" type="ORF">GCM10007100_13930</name>
</gene>
<dbReference type="AlphaFoldDB" id="A0A918TI86"/>
<dbReference type="PIRSF" id="PIRSF002746">
    <property type="entry name" value="Gluconate_transporter"/>
    <property type="match status" value="1"/>
</dbReference>
<organism evidence="2 3">
    <name type="scientific">Roseibacillus persicicus</name>
    <dbReference type="NCBI Taxonomy" id="454148"/>
    <lineage>
        <taxon>Bacteria</taxon>
        <taxon>Pseudomonadati</taxon>
        <taxon>Verrucomicrobiota</taxon>
        <taxon>Verrucomicrobiia</taxon>
        <taxon>Verrucomicrobiales</taxon>
        <taxon>Verrucomicrobiaceae</taxon>
        <taxon>Roseibacillus</taxon>
    </lineage>
</organism>
<feature type="transmembrane region" description="Helical" evidence="1">
    <location>
        <begin position="303"/>
        <end position="324"/>
    </location>
</feature>
<dbReference type="GO" id="GO:0015128">
    <property type="term" value="F:gluconate transmembrane transporter activity"/>
    <property type="evidence" value="ECO:0007669"/>
    <property type="project" value="InterPro"/>
</dbReference>
<dbReference type="RefSeq" id="WP_189568845.1">
    <property type="nucleotide sequence ID" value="NZ_BMXI01000005.1"/>
</dbReference>
<feature type="transmembrane region" description="Helical" evidence="1">
    <location>
        <begin position="263"/>
        <end position="283"/>
    </location>
</feature>
<proteinExistence type="predicted"/>
<reference evidence="2" key="2">
    <citation type="submission" date="2020-09" db="EMBL/GenBank/DDBJ databases">
        <authorList>
            <person name="Sun Q."/>
            <person name="Kim S."/>
        </authorList>
    </citation>
    <scope>NUCLEOTIDE SEQUENCE</scope>
    <source>
        <strain evidence="2">KCTC 12988</strain>
    </source>
</reference>
<dbReference type="GO" id="GO:0005886">
    <property type="term" value="C:plasma membrane"/>
    <property type="evidence" value="ECO:0007669"/>
    <property type="project" value="TreeGrafter"/>
</dbReference>
<feature type="transmembrane region" description="Helical" evidence="1">
    <location>
        <begin position="384"/>
        <end position="403"/>
    </location>
</feature>
<evidence type="ECO:0000313" key="2">
    <source>
        <dbReference type="EMBL" id="GHC49233.1"/>
    </source>
</evidence>
<feature type="transmembrane region" description="Helical" evidence="1">
    <location>
        <begin position="360"/>
        <end position="377"/>
    </location>
</feature>